<feature type="compositionally biased region" description="Polar residues" evidence="10">
    <location>
        <begin position="513"/>
        <end position="534"/>
    </location>
</feature>
<feature type="region of interest" description="Disordered" evidence="10">
    <location>
        <begin position="425"/>
        <end position="559"/>
    </location>
</feature>
<dbReference type="Pfam" id="PF10497">
    <property type="entry name" value="zf-4CXXC_R1"/>
    <property type="match status" value="1"/>
</dbReference>
<dbReference type="GO" id="GO:0005634">
    <property type="term" value="C:nucleus"/>
    <property type="evidence" value="ECO:0007669"/>
    <property type="project" value="UniProtKB-SubCell"/>
</dbReference>
<feature type="compositionally biased region" description="Low complexity" evidence="10">
    <location>
        <begin position="478"/>
        <end position="490"/>
    </location>
</feature>
<reference evidence="12 13" key="1">
    <citation type="submission" date="2019-05" db="EMBL/GenBank/DDBJ databases">
        <title>Emergence of the Ug99 lineage of the wheat stem rust pathogen through somatic hybridization.</title>
        <authorList>
            <person name="Li F."/>
            <person name="Upadhyaya N.M."/>
            <person name="Sperschneider J."/>
            <person name="Matny O."/>
            <person name="Nguyen-Phuc H."/>
            <person name="Mago R."/>
            <person name="Raley C."/>
            <person name="Miller M.E."/>
            <person name="Silverstein K.A.T."/>
            <person name="Henningsen E."/>
            <person name="Hirsch C.D."/>
            <person name="Visser B."/>
            <person name="Pretorius Z.A."/>
            <person name="Steffenson B.J."/>
            <person name="Schwessinger B."/>
            <person name="Dodds P.N."/>
            <person name="Figueroa M."/>
        </authorList>
    </citation>
    <scope>NUCLEOTIDE SEQUENCE [LARGE SCALE GENOMIC DNA]</scope>
    <source>
        <strain evidence="12">21-0</strain>
    </source>
</reference>
<gene>
    <name evidence="12" type="ORF">PGT21_012054</name>
</gene>
<keyword evidence="5" id="KW-0597">Phosphoprotein</keyword>
<feature type="compositionally biased region" description="Low complexity" evidence="10">
    <location>
        <begin position="155"/>
        <end position="173"/>
    </location>
</feature>
<dbReference type="GO" id="GO:0006355">
    <property type="term" value="P:regulation of DNA-templated transcription"/>
    <property type="evidence" value="ECO:0007669"/>
    <property type="project" value="InterPro"/>
</dbReference>
<evidence type="ECO:0000256" key="5">
    <source>
        <dbReference type="ARBA" id="ARBA00022553"/>
    </source>
</evidence>
<feature type="compositionally biased region" description="Basic and acidic residues" evidence="10">
    <location>
        <begin position="547"/>
        <end position="559"/>
    </location>
</feature>
<dbReference type="InterPro" id="IPR040221">
    <property type="entry name" value="CDCA7/CDA7L"/>
</dbReference>
<keyword evidence="6" id="KW-0832">Ubl conjugation</keyword>
<comment type="caution">
    <text evidence="12">The sequence shown here is derived from an EMBL/GenBank/DDBJ whole genome shotgun (WGS) entry which is preliminary data.</text>
</comment>
<dbReference type="PANTHER" id="PTHR31169:SF8">
    <property type="entry name" value="ZINC-FINGER DOMAIN OF MONOAMINE-OXIDASE A REPRESSOR R1 PROTEIN"/>
    <property type="match status" value="1"/>
</dbReference>
<evidence type="ECO:0000256" key="2">
    <source>
        <dbReference type="ARBA" id="ARBA00004496"/>
    </source>
</evidence>
<sequence>MLPRPSSNLNRNRFLFPSDQAGLEAADSSGDEALAPYTLLSDEQESPPNTPAPVASAGAPKATLSNIRPISNPLTNNFLNTLEQPSSKDQDSQITSAVAMDKRFADTNERAATLEQQARQILRNISWSGGEEFFRPAQSSFTAAVLSPKSRLPRRASPSIPASPVCSSRPSSSTGRDHVLPSQKSATDIELTAASTQSKEGLNSAHPELSLSSDLSSSPSSPAPRSYGNCERVSKVKHPKNLGPPPATEPDETGQYESYTCHQCRVKTTRPKMICDQSHDPNCFRRVCRNCLLNRAAYNGIPELQPPIFQFVPGGKMLCVKCRGICPCADCRRKRGEKEENRRGLNLNNGFYGLTAEDKEKALMKKKRNREKAVLKKASRARLDLVNPVPSVGDQASEVPSGPLTRKKQLKEPWSDDIICLDQAPATSSSKHSQTKHVRRPILPAEGTGVTANINRQSNKRPLTNQTDHTALRQRIDGSSAGSKRGGASARKGKSCAKQPGQTNPSKPEKDSNLNADNTLKNQPLQSNVRSTKSAAGPASILQNKENPPESKAEYAHQERSNELLKLKIRELELKNAADEAERLRIKSQGFEKAKMLQELLKSGLSYKEAMEATLTFLGPSA</sequence>
<proteinExistence type="predicted"/>
<keyword evidence="4" id="KW-1017">Isopeptide bond</keyword>
<dbReference type="OrthoDB" id="2497737at2759"/>
<dbReference type="Proteomes" id="UP000324748">
    <property type="component" value="Unassembled WGS sequence"/>
</dbReference>
<evidence type="ECO:0000256" key="1">
    <source>
        <dbReference type="ARBA" id="ARBA00004123"/>
    </source>
</evidence>
<dbReference type="AlphaFoldDB" id="A0A5B0Q2H4"/>
<keyword evidence="3" id="KW-0963">Cytoplasm</keyword>
<keyword evidence="9" id="KW-0539">Nucleus</keyword>
<evidence type="ECO:0000313" key="13">
    <source>
        <dbReference type="Proteomes" id="UP000324748"/>
    </source>
</evidence>
<name>A0A5B0Q2H4_PUCGR</name>
<evidence type="ECO:0000256" key="6">
    <source>
        <dbReference type="ARBA" id="ARBA00022843"/>
    </source>
</evidence>
<keyword evidence="8" id="KW-0804">Transcription</keyword>
<evidence type="ECO:0000256" key="8">
    <source>
        <dbReference type="ARBA" id="ARBA00023163"/>
    </source>
</evidence>
<evidence type="ECO:0000259" key="11">
    <source>
        <dbReference type="Pfam" id="PF10497"/>
    </source>
</evidence>
<keyword evidence="13" id="KW-1185">Reference proteome</keyword>
<protein>
    <recommendedName>
        <fullName evidence="11">Zinc-finger domain-containing protein</fullName>
    </recommendedName>
</protein>
<dbReference type="PANTHER" id="PTHR31169">
    <property type="entry name" value="OS05G0300700 PROTEIN"/>
    <property type="match status" value="1"/>
</dbReference>
<evidence type="ECO:0000313" key="12">
    <source>
        <dbReference type="EMBL" id="KAA1107385.1"/>
    </source>
</evidence>
<comment type="subcellular location">
    <subcellularLocation>
        <location evidence="2">Cytoplasm</location>
    </subcellularLocation>
    <subcellularLocation>
        <location evidence="1">Nucleus</location>
    </subcellularLocation>
</comment>
<feature type="compositionally biased region" description="Low complexity" evidence="10">
    <location>
        <begin position="209"/>
        <end position="226"/>
    </location>
</feature>
<dbReference type="GO" id="GO:0005737">
    <property type="term" value="C:cytoplasm"/>
    <property type="evidence" value="ECO:0007669"/>
    <property type="project" value="UniProtKB-SubCell"/>
</dbReference>
<feature type="region of interest" description="Disordered" evidence="10">
    <location>
        <begin position="144"/>
        <end position="254"/>
    </location>
</feature>
<keyword evidence="7" id="KW-0805">Transcription regulation</keyword>
<feature type="region of interest" description="Disordered" evidence="10">
    <location>
        <begin position="20"/>
        <end position="65"/>
    </location>
</feature>
<organism evidence="12 13">
    <name type="scientific">Puccinia graminis f. sp. tritici</name>
    <dbReference type="NCBI Taxonomy" id="56615"/>
    <lineage>
        <taxon>Eukaryota</taxon>
        <taxon>Fungi</taxon>
        <taxon>Dikarya</taxon>
        <taxon>Basidiomycota</taxon>
        <taxon>Pucciniomycotina</taxon>
        <taxon>Pucciniomycetes</taxon>
        <taxon>Pucciniales</taxon>
        <taxon>Pucciniaceae</taxon>
        <taxon>Puccinia</taxon>
    </lineage>
</organism>
<evidence type="ECO:0000256" key="3">
    <source>
        <dbReference type="ARBA" id="ARBA00022490"/>
    </source>
</evidence>
<feature type="compositionally biased region" description="Polar residues" evidence="10">
    <location>
        <begin position="450"/>
        <end position="469"/>
    </location>
</feature>
<feature type="region of interest" description="Disordered" evidence="10">
    <location>
        <begin position="386"/>
        <end position="410"/>
    </location>
</feature>
<evidence type="ECO:0000256" key="9">
    <source>
        <dbReference type="ARBA" id="ARBA00023242"/>
    </source>
</evidence>
<evidence type="ECO:0000256" key="7">
    <source>
        <dbReference type="ARBA" id="ARBA00023015"/>
    </source>
</evidence>
<dbReference type="EMBL" id="VSWC01000029">
    <property type="protein sequence ID" value="KAA1107385.1"/>
    <property type="molecule type" value="Genomic_DNA"/>
</dbReference>
<feature type="domain" description="Zinc-finger" evidence="11">
    <location>
        <begin position="257"/>
        <end position="338"/>
    </location>
</feature>
<accession>A0A5B0Q2H4</accession>
<evidence type="ECO:0000256" key="4">
    <source>
        <dbReference type="ARBA" id="ARBA00022499"/>
    </source>
</evidence>
<evidence type="ECO:0000256" key="10">
    <source>
        <dbReference type="SAM" id="MobiDB-lite"/>
    </source>
</evidence>
<dbReference type="InterPro" id="IPR018866">
    <property type="entry name" value="Znf-4CXXC_R1"/>
</dbReference>